<protein>
    <submittedName>
        <fullName evidence="3">DUF2189 domain-containing protein</fullName>
    </submittedName>
</protein>
<sequence>MEEKTVQTSSEPPKNVATHKKSNWPTVNSVSVKIVPEILQAGLSDFFAAAKYGLFFGGIYAAGGWLLIILLFKLGLPYLVYPLAIGFALIAPFIACGFYFISHQLEEKQPLSWGKAFGVVKTMFSRDLGWMALVTGFSLFIWVDMAAFITLSFFGFKLVGFSELLTQIFTTQKGMLFLLVGNSVGTFIAFVVFSFSVVSFPMLYHRDIDFVTAMVTSVRMVMKNPLPMAVWCITIAAFIILSLITGLLGLLIVLPVLGHASWHLYRRAVEDTT</sequence>
<accession>A0ABW5BIS1</accession>
<proteinExistence type="predicted"/>
<keyword evidence="2" id="KW-1133">Transmembrane helix</keyword>
<dbReference type="EMBL" id="JBHUII010000004">
    <property type="protein sequence ID" value="MFD2206007.1"/>
    <property type="molecule type" value="Genomic_DNA"/>
</dbReference>
<keyword evidence="2" id="KW-0472">Membrane</keyword>
<evidence type="ECO:0000256" key="1">
    <source>
        <dbReference type="SAM" id="MobiDB-lite"/>
    </source>
</evidence>
<feature type="transmembrane region" description="Helical" evidence="2">
    <location>
        <begin position="52"/>
        <end position="72"/>
    </location>
</feature>
<dbReference type="RefSeq" id="WP_380251170.1">
    <property type="nucleotide sequence ID" value="NZ_JBHUII010000004.1"/>
</dbReference>
<name>A0ABW5BIS1_9PROT</name>
<feature type="transmembrane region" description="Helical" evidence="2">
    <location>
        <begin position="176"/>
        <end position="204"/>
    </location>
</feature>
<reference evidence="4" key="1">
    <citation type="journal article" date="2019" name="Int. J. Syst. Evol. Microbiol.">
        <title>The Global Catalogue of Microorganisms (GCM) 10K type strain sequencing project: providing services to taxonomists for standard genome sequencing and annotation.</title>
        <authorList>
            <consortium name="The Broad Institute Genomics Platform"/>
            <consortium name="The Broad Institute Genome Sequencing Center for Infectious Disease"/>
            <person name="Wu L."/>
            <person name="Ma J."/>
        </authorList>
    </citation>
    <scope>NUCLEOTIDE SEQUENCE [LARGE SCALE GENOMIC DNA]</scope>
    <source>
        <strain evidence="4">CGMCC 4.7192</strain>
    </source>
</reference>
<gene>
    <name evidence="3" type="ORF">ACFSKO_10305</name>
</gene>
<evidence type="ECO:0000256" key="2">
    <source>
        <dbReference type="SAM" id="Phobius"/>
    </source>
</evidence>
<keyword evidence="2" id="KW-0812">Transmembrane</keyword>
<feature type="transmembrane region" description="Helical" evidence="2">
    <location>
        <begin position="228"/>
        <end position="257"/>
    </location>
</feature>
<feature type="compositionally biased region" description="Polar residues" evidence="1">
    <location>
        <begin position="1"/>
        <end position="12"/>
    </location>
</feature>
<dbReference type="InterPro" id="IPR018692">
    <property type="entry name" value="DUF2189"/>
</dbReference>
<feature type="transmembrane region" description="Helical" evidence="2">
    <location>
        <begin position="79"/>
        <end position="101"/>
    </location>
</feature>
<feature type="transmembrane region" description="Helical" evidence="2">
    <location>
        <begin position="130"/>
        <end position="156"/>
    </location>
</feature>
<evidence type="ECO:0000313" key="4">
    <source>
        <dbReference type="Proteomes" id="UP001597294"/>
    </source>
</evidence>
<organism evidence="3 4">
    <name type="scientific">Kiloniella antarctica</name>
    <dbReference type="NCBI Taxonomy" id="1550907"/>
    <lineage>
        <taxon>Bacteria</taxon>
        <taxon>Pseudomonadati</taxon>
        <taxon>Pseudomonadota</taxon>
        <taxon>Alphaproteobacteria</taxon>
        <taxon>Rhodospirillales</taxon>
        <taxon>Kiloniellaceae</taxon>
        <taxon>Kiloniella</taxon>
    </lineage>
</organism>
<keyword evidence="4" id="KW-1185">Reference proteome</keyword>
<dbReference type="Proteomes" id="UP001597294">
    <property type="component" value="Unassembled WGS sequence"/>
</dbReference>
<feature type="region of interest" description="Disordered" evidence="1">
    <location>
        <begin position="1"/>
        <end position="21"/>
    </location>
</feature>
<comment type="caution">
    <text evidence="3">The sequence shown here is derived from an EMBL/GenBank/DDBJ whole genome shotgun (WGS) entry which is preliminary data.</text>
</comment>
<evidence type="ECO:0000313" key="3">
    <source>
        <dbReference type="EMBL" id="MFD2206007.1"/>
    </source>
</evidence>
<dbReference type="Pfam" id="PF09955">
    <property type="entry name" value="DUF2189"/>
    <property type="match status" value="1"/>
</dbReference>